<evidence type="ECO:0000256" key="3">
    <source>
        <dbReference type="ARBA" id="ARBA00022679"/>
    </source>
</evidence>
<dbReference type="STRING" id="400682.A0A1X7VTK3"/>
<reference evidence="5" key="2">
    <citation type="submission" date="2017-05" db="UniProtKB">
        <authorList>
            <consortium name="EnsemblMetazoa"/>
        </authorList>
    </citation>
    <scope>IDENTIFICATION</scope>
</reference>
<dbReference type="GO" id="GO:0008757">
    <property type="term" value="F:S-adenosylmethionine-dependent methyltransferase activity"/>
    <property type="evidence" value="ECO:0007669"/>
    <property type="project" value="UniProtKB-ARBA"/>
</dbReference>
<dbReference type="Pfam" id="PF13489">
    <property type="entry name" value="Methyltransf_23"/>
    <property type="match status" value="1"/>
</dbReference>
<accession>A0A1X7VTK3</accession>
<evidence type="ECO:0000313" key="6">
    <source>
        <dbReference type="Proteomes" id="UP000007879"/>
    </source>
</evidence>
<dbReference type="InParanoid" id="A0A1X7VTK3"/>
<dbReference type="AlphaFoldDB" id="A0A1X7VTK3"/>
<dbReference type="KEGG" id="aqu:100636137"/>
<evidence type="ECO:0000256" key="2">
    <source>
        <dbReference type="ARBA" id="ARBA00022603"/>
    </source>
</evidence>
<protein>
    <recommendedName>
        <fullName evidence="4">tRNA N(3)-methylcytidine methyltransferase</fullName>
        <ecNumber evidence="4">2.1.1.-</ecNumber>
    </recommendedName>
</protein>
<name>A0A1X7VTK3_AMPQE</name>
<gene>
    <name evidence="5" type="primary">100636137</name>
</gene>
<dbReference type="OrthoDB" id="417697at2759"/>
<dbReference type="OMA" id="DAQRNWD"/>
<organism evidence="5">
    <name type="scientific">Amphimedon queenslandica</name>
    <name type="common">Sponge</name>
    <dbReference type="NCBI Taxonomy" id="400682"/>
    <lineage>
        <taxon>Eukaryota</taxon>
        <taxon>Metazoa</taxon>
        <taxon>Porifera</taxon>
        <taxon>Demospongiae</taxon>
        <taxon>Heteroscleromorpha</taxon>
        <taxon>Haplosclerida</taxon>
        <taxon>Niphatidae</taxon>
        <taxon>Amphimedon</taxon>
    </lineage>
</organism>
<evidence type="ECO:0000256" key="4">
    <source>
        <dbReference type="PIRNR" id="PIRNR037755"/>
    </source>
</evidence>
<dbReference type="Gene3D" id="3.40.50.150">
    <property type="entry name" value="Vaccinia Virus protein VP39"/>
    <property type="match status" value="1"/>
</dbReference>
<comment type="similarity">
    <text evidence="1 4">Belongs to the methyltransferase superfamily. METL family.</text>
</comment>
<evidence type="ECO:0000313" key="5">
    <source>
        <dbReference type="EnsemblMetazoa" id="Aqu2.1.43671_001"/>
    </source>
</evidence>
<dbReference type="GO" id="GO:0032259">
    <property type="term" value="P:methylation"/>
    <property type="evidence" value="ECO:0007669"/>
    <property type="project" value="UniProtKB-KW"/>
</dbReference>
<dbReference type="EC" id="2.1.1.-" evidence="4"/>
<dbReference type="EnsemblMetazoa" id="XM_003382654.3">
    <property type="protein sequence ID" value="XP_003382702.1"/>
    <property type="gene ID" value="LOC100636137"/>
</dbReference>
<dbReference type="PANTHER" id="PTHR22809">
    <property type="entry name" value="METHYLTRANSFERASE-RELATED"/>
    <property type="match status" value="1"/>
</dbReference>
<comment type="function">
    <text evidence="4">S-adenosyl-L-methionine-dependent methyltransferase.</text>
</comment>
<dbReference type="InterPro" id="IPR026113">
    <property type="entry name" value="METTL2/6/8-like"/>
</dbReference>
<proteinExistence type="inferred from homology"/>
<sequence>MSSSAGGRVLTEEEAERLLERDKDCISDFKRNKLEMDAKKNWDLFYKRNSTHFFKDRHWITRECPQLQSILHEVDKPVLLEVGCGVGNAVLPLLEEHGQDMFVYACDFSPRAIEYLKSDPLFDESKNCRGFVCDVTKDPLTHNVPPNSVDIALLIFVLSAISPEKVKSVLTNISTVLKIDGGLVFFRDYGLYDHAMLRFSKGHKISENFYMRQDGTRAYYFSESEVSDLFSSAGFDVIENSYVERETVNHKEGVSARRIFVQGKYKVSSKPKQGISH</sequence>
<dbReference type="InterPro" id="IPR029063">
    <property type="entry name" value="SAM-dependent_MTases_sf"/>
</dbReference>
<dbReference type="EnsemblMetazoa" id="Aqu2.1.43671_001">
    <property type="protein sequence ID" value="Aqu2.1.43671_001"/>
    <property type="gene ID" value="Aqu2.1.43671"/>
</dbReference>
<keyword evidence="6" id="KW-1185">Reference proteome</keyword>
<dbReference type="PANTHER" id="PTHR22809:SF5">
    <property type="entry name" value="TRNA N(3)-METHYLCYTIDINE METHYLTRANSFERASE METTL6"/>
    <property type="match status" value="1"/>
</dbReference>
<dbReference type="SUPFAM" id="SSF53335">
    <property type="entry name" value="S-adenosyl-L-methionine-dependent methyltransferases"/>
    <property type="match status" value="1"/>
</dbReference>
<reference evidence="6" key="1">
    <citation type="journal article" date="2010" name="Nature">
        <title>The Amphimedon queenslandica genome and the evolution of animal complexity.</title>
        <authorList>
            <person name="Srivastava M."/>
            <person name="Simakov O."/>
            <person name="Chapman J."/>
            <person name="Fahey B."/>
            <person name="Gauthier M.E."/>
            <person name="Mitros T."/>
            <person name="Richards G.S."/>
            <person name="Conaco C."/>
            <person name="Dacre M."/>
            <person name="Hellsten U."/>
            <person name="Larroux C."/>
            <person name="Putnam N.H."/>
            <person name="Stanke M."/>
            <person name="Adamska M."/>
            <person name="Darling A."/>
            <person name="Degnan S.M."/>
            <person name="Oakley T.H."/>
            <person name="Plachetzki D.C."/>
            <person name="Zhai Y."/>
            <person name="Adamski M."/>
            <person name="Calcino A."/>
            <person name="Cummins S.F."/>
            <person name="Goodstein D.M."/>
            <person name="Harris C."/>
            <person name="Jackson D.J."/>
            <person name="Leys S.P."/>
            <person name="Shu S."/>
            <person name="Woodcroft B.J."/>
            <person name="Vervoort M."/>
            <person name="Kosik K.S."/>
            <person name="Manning G."/>
            <person name="Degnan B.M."/>
            <person name="Rokhsar D.S."/>
        </authorList>
    </citation>
    <scope>NUCLEOTIDE SEQUENCE [LARGE SCALE GENOMIC DNA]</scope>
</reference>
<dbReference type="eggNOG" id="KOG2361">
    <property type="taxonomic scope" value="Eukaryota"/>
</dbReference>
<dbReference type="CDD" id="cd02440">
    <property type="entry name" value="AdoMet_MTases"/>
    <property type="match status" value="1"/>
</dbReference>
<dbReference type="PIRSF" id="PIRSF037755">
    <property type="entry name" value="Mettl2_prd"/>
    <property type="match status" value="1"/>
</dbReference>
<dbReference type="Proteomes" id="UP000007879">
    <property type="component" value="Unassembled WGS sequence"/>
</dbReference>
<dbReference type="GO" id="GO:0008173">
    <property type="term" value="F:RNA methyltransferase activity"/>
    <property type="evidence" value="ECO:0007669"/>
    <property type="project" value="UniProtKB-ARBA"/>
</dbReference>
<keyword evidence="3 4" id="KW-0808">Transferase</keyword>
<keyword evidence="2 4" id="KW-0489">Methyltransferase</keyword>
<evidence type="ECO:0000256" key="1">
    <source>
        <dbReference type="ARBA" id="ARBA00009725"/>
    </source>
</evidence>